<evidence type="ECO:0000313" key="2">
    <source>
        <dbReference type="EMBL" id="KAK0593603.1"/>
    </source>
</evidence>
<comment type="caution">
    <text evidence="2">The sequence shown here is derived from an EMBL/GenBank/DDBJ whole genome shotgun (WGS) entry which is preliminary data.</text>
</comment>
<name>A0AA39SMM9_ACESA</name>
<keyword evidence="3" id="KW-1185">Reference proteome</keyword>
<gene>
    <name evidence="2" type="ORF">LWI29_006524</name>
</gene>
<evidence type="ECO:0000256" key="1">
    <source>
        <dbReference type="SAM" id="MobiDB-lite"/>
    </source>
</evidence>
<feature type="region of interest" description="Disordered" evidence="1">
    <location>
        <begin position="1"/>
        <end position="20"/>
    </location>
</feature>
<organism evidence="2 3">
    <name type="scientific">Acer saccharum</name>
    <name type="common">Sugar maple</name>
    <dbReference type="NCBI Taxonomy" id="4024"/>
    <lineage>
        <taxon>Eukaryota</taxon>
        <taxon>Viridiplantae</taxon>
        <taxon>Streptophyta</taxon>
        <taxon>Embryophyta</taxon>
        <taxon>Tracheophyta</taxon>
        <taxon>Spermatophyta</taxon>
        <taxon>Magnoliopsida</taxon>
        <taxon>eudicotyledons</taxon>
        <taxon>Gunneridae</taxon>
        <taxon>Pentapetalae</taxon>
        <taxon>rosids</taxon>
        <taxon>malvids</taxon>
        <taxon>Sapindales</taxon>
        <taxon>Sapindaceae</taxon>
        <taxon>Hippocastanoideae</taxon>
        <taxon>Acereae</taxon>
        <taxon>Acer</taxon>
    </lineage>
</organism>
<accession>A0AA39SMM9</accession>
<sequence length="95" mass="10876">MTGRRDEVAGEVGGDNRRPLEEVNCRQLDEKKSPAVARREIDGRWRRWIAGRRRCACNVVVSVWVFNSNWQSSYDLLDSVGGWVDVQGGGWQRTI</sequence>
<reference evidence="2" key="1">
    <citation type="journal article" date="2022" name="Plant J.">
        <title>Strategies of tolerance reflected in two North American maple genomes.</title>
        <authorList>
            <person name="McEvoy S.L."/>
            <person name="Sezen U.U."/>
            <person name="Trouern-Trend A."/>
            <person name="McMahon S.M."/>
            <person name="Schaberg P.G."/>
            <person name="Yang J."/>
            <person name="Wegrzyn J.L."/>
            <person name="Swenson N.G."/>
        </authorList>
    </citation>
    <scope>NUCLEOTIDE SEQUENCE</scope>
    <source>
        <strain evidence="2">NS2018</strain>
    </source>
</reference>
<protein>
    <submittedName>
        <fullName evidence="2">Uncharacterized protein</fullName>
    </submittedName>
</protein>
<reference evidence="2" key="2">
    <citation type="submission" date="2023-06" db="EMBL/GenBank/DDBJ databases">
        <authorList>
            <person name="Swenson N.G."/>
            <person name="Wegrzyn J.L."/>
            <person name="Mcevoy S.L."/>
        </authorList>
    </citation>
    <scope>NUCLEOTIDE SEQUENCE</scope>
    <source>
        <strain evidence="2">NS2018</strain>
        <tissue evidence="2">Leaf</tissue>
    </source>
</reference>
<dbReference type="AlphaFoldDB" id="A0AA39SMM9"/>
<proteinExistence type="predicted"/>
<dbReference type="EMBL" id="JAUESC010000375">
    <property type="protein sequence ID" value="KAK0593603.1"/>
    <property type="molecule type" value="Genomic_DNA"/>
</dbReference>
<evidence type="ECO:0000313" key="3">
    <source>
        <dbReference type="Proteomes" id="UP001168877"/>
    </source>
</evidence>
<dbReference type="Proteomes" id="UP001168877">
    <property type="component" value="Unassembled WGS sequence"/>
</dbReference>